<feature type="binding site" evidence="7">
    <location>
        <position position="115"/>
    </location>
    <ligand>
        <name>5-amino-6-(D-ribitylamino)uracil</name>
        <dbReference type="ChEBI" id="CHEBI:15934"/>
    </ligand>
</feature>
<organism evidence="9 12">
    <name type="scientific">Bordetella genomosp. 1</name>
    <dbReference type="NCBI Taxonomy" id="1395607"/>
    <lineage>
        <taxon>Bacteria</taxon>
        <taxon>Pseudomonadati</taxon>
        <taxon>Pseudomonadota</taxon>
        <taxon>Betaproteobacteria</taxon>
        <taxon>Burkholderiales</taxon>
        <taxon>Alcaligenaceae</taxon>
        <taxon>Bordetella</taxon>
    </lineage>
</organism>
<dbReference type="SUPFAM" id="SSF52121">
    <property type="entry name" value="Lumazine synthase"/>
    <property type="match status" value="1"/>
</dbReference>
<dbReference type="EMBL" id="NEVL01000006">
    <property type="protein sequence ID" value="OZI28699.1"/>
    <property type="molecule type" value="Genomic_DNA"/>
</dbReference>
<dbReference type="GO" id="GO:0009349">
    <property type="term" value="C:riboflavin synthase complex"/>
    <property type="evidence" value="ECO:0007669"/>
    <property type="project" value="UniProtKB-UniRule"/>
</dbReference>
<comment type="pathway">
    <text evidence="1 7">Cofactor biosynthesis; riboflavin biosynthesis; riboflavin from 2-hydroxy-3-oxobutyl phosphate and 5-amino-6-(D-ribitylamino)uracil: step 1/2.</text>
</comment>
<evidence type="ECO:0000313" key="11">
    <source>
        <dbReference type="Proteomes" id="UP000216354"/>
    </source>
</evidence>
<evidence type="ECO:0000256" key="6">
    <source>
        <dbReference type="ARBA" id="ARBA00048785"/>
    </source>
</evidence>
<dbReference type="AlphaFoldDB" id="A0A261RUE9"/>
<evidence type="ECO:0000256" key="7">
    <source>
        <dbReference type="HAMAP-Rule" id="MF_00178"/>
    </source>
</evidence>
<dbReference type="CDD" id="cd09209">
    <property type="entry name" value="Lumazine_synthase-I"/>
    <property type="match status" value="1"/>
</dbReference>
<dbReference type="EC" id="2.5.1.78" evidence="3 7"/>
<dbReference type="OrthoDB" id="9809709at2"/>
<evidence type="ECO:0000313" key="10">
    <source>
        <dbReference type="EMBL" id="OZI55756.1"/>
    </source>
</evidence>
<dbReference type="GO" id="GO:0005829">
    <property type="term" value="C:cytosol"/>
    <property type="evidence" value="ECO:0007669"/>
    <property type="project" value="TreeGrafter"/>
</dbReference>
<protein>
    <recommendedName>
        <fullName evidence="3 7">6,7-dimethyl-8-ribityllumazine synthase</fullName>
        <shortName evidence="7">DMRL synthase</shortName>
        <shortName evidence="7">LS</shortName>
        <shortName evidence="7">Lumazine synthase</shortName>
        <ecNumber evidence="3 7">2.5.1.78</ecNumber>
    </recommendedName>
</protein>
<feature type="binding site" evidence="7">
    <location>
        <position position="24"/>
    </location>
    <ligand>
        <name>5-amino-6-(D-ribitylamino)uracil</name>
        <dbReference type="ChEBI" id="CHEBI:15934"/>
    </ligand>
</feature>
<proteinExistence type="inferred from homology"/>
<evidence type="ECO:0000313" key="9">
    <source>
        <dbReference type="EMBL" id="OZI28699.1"/>
    </source>
</evidence>
<evidence type="ECO:0000256" key="5">
    <source>
        <dbReference type="ARBA" id="ARBA00022679"/>
    </source>
</evidence>
<evidence type="ECO:0000256" key="4">
    <source>
        <dbReference type="ARBA" id="ARBA00022619"/>
    </source>
</evidence>
<feature type="compositionally biased region" description="Acidic residues" evidence="8">
    <location>
        <begin position="152"/>
        <end position="177"/>
    </location>
</feature>
<evidence type="ECO:0000256" key="1">
    <source>
        <dbReference type="ARBA" id="ARBA00004917"/>
    </source>
</evidence>
<keyword evidence="4 7" id="KW-0686">Riboflavin biosynthesis</keyword>
<dbReference type="GO" id="GO:0009231">
    <property type="term" value="P:riboflavin biosynthetic process"/>
    <property type="evidence" value="ECO:0007669"/>
    <property type="project" value="UniProtKB-UniRule"/>
</dbReference>
<dbReference type="PANTHER" id="PTHR21058">
    <property type="entry name" value="6,7-DIMETHYL-8-RIBITYLLUMAZINE SYNTHASE DMRL SYNTHASE LUMAZINE SYNTHASE"/>
    <property type="match status" value="1"/>
</dbReference>
<dbReference type="Gene3D" id="3.40.50.960">
    <property type="entry name" value="Lumazine/riboflavin synthase"/>
    <property type="match status" value="1"/>
</dbReference>
<dbReference type="UniPathway" id="UPA00275">
    <property type="reaction ID" value="UER00404"/>
</dbReference>
<dbReference type="RefSeq" id="WP_094828624.1">
    <property type="nucleotide sequence ID" value="NZ_NEVL01000006.1"/>
</dbReference>
<feature type="active site" description="Proton donor" evidence="7">
    <location>
        <position position="90"/>
    </location>
</feature>
<dbReference type="PANTHER" id="PTHR21058:SF0">
    <property type="entry name" value="6,7-DIMETHYL-8-RIBITYLLUMAZINE SYNTHASE"/>
    <property type="match status" value="1"/>
</dbReference>
<feature type="region of interest" description="Disordered" evidence="8">
    <location>
        <begin position="151"/>
        <end position="177"/>
    </location>
</feature>
<comment type="similarity">
    <text evidence="2 7">Belongs to the DMRL synthase family.</text>
</comment>
<dbReference type="Proteomes" id="UP000216354">
    <property type="component" value="Unassembled WGS sequence"/>
</dbReference>
<comment type="function">
    <text evidence="7">Catalyzes the formation of 6,7-dimethyl-8-ribityllumazine by condensation of 5-amino-6-(D-ribitylamino)uracil with 3,4-dihydroxy-2-butanone 4-phosphate. This is the penultimate step in the biosynthesis of riboflavin.</text>
</comment>
<sequence>MNPYILTPDLNGEGLHIGIVCARFNEAIGQAELAACLEELAKLGVDERDVMVATVPGALELGVALARMAESFEFDALIALGAVIRGETYHFEVVSNETATAITRISLETGIPVANGVLTVDTDEQAQARAEGKGRDCAQVAVEMANLCAALEPEEDDEDEDEDEDEDFDDEEDDDQR</sequence>
<gene>
    <name evidence="7" type="primary">ribH</name>
    <name evidence="10" type="ORF">CAL27_24225</name>
    <name evidence="9" type="ORF">CEG14_22375</name>
</gene>
<dbReference type="GO" id="GO:0000906">
    <property type="term" value="F:6,7-dimethyl-8-ribityllumazine synthase activity"/>
    <property type="evidence" value="ECO:0007669"/>
    <property type="project" value="UniProtKB-UniRule"/>
</dbReference>
<evidence type="ECO:0000256" key="3">
    <source>
        <dbReference type="ARBA" id="ARBA00012664"/>
    </source>
</evidence>
<dbReference type="EMBL" id="NEVR01000007">
    <property type="protein sequence ID" value="OZI55756.1"/>
    <property type="molecule type" value="Genomic_DNA"/>
</dbReference>
<reference evidence="9 12" key="2">
    <citation type="submission" date="2017-05" db="EMBL/GenBank/DDBJ databases">
        <title>Complete and WGS of Bordetella genogroups.</title>
        <authorList>
            <person name="Spilker T."/>
            <person name="LiPuma J."/>
        </authorList>
    </citation>
    <scope>NUCLEOTIDE SEQUENCE [LARGE SCALE GENOMIC DNA]</scope>
    <source>
        <strain evidence="9 12">AU17610</strain>
    </source>
</reference>
<dbReference type="HAMAP" id="MF_00178">
    <property type="entry name" value="Lumazine_synth"/>
    <property type="match status" value="1"/>
</dbReference>
<accession>A0A261RUE9</accession>
<dbReference type="InterPro" id="IPR036467">
    <property type="entry name" value="LS/RS_sf"/>
</dbReference>
<comment type="catalytic activity">
    <reaction evidence="6 7">
        <text>(2S)-2-hydroxy-3-oxobutyl phosphate + 5-amino-6-(D-ribitylamino)uracil = 6,7-dimethyl-8-(1-D-ribityl)lumazine + phosphate + 2 H2O + H(+)</text>
        <dbReference type="Rhea" id="RHEA:26152"/>
        <dbReference type="ChEBI" id="CHEBI:15377"/>
        <dbReference type="ChEBI" id="CHEBI:15378"/>
        <dbReference type="ChEBI" id="CHEBI:15934"/>
        <dbReference type="ChEBI" id="CHEBI:43474"/>
        <dbReference type="ChEBI" id="CHEBI:58201"/>
        <dbReference type="ChEBI" id="CHEBI:58830"/>
        <dbReference type="EC" id="2.5.1.78"/>
    </reaction>
</comment>
<dbReference type="NCBIfam" id="TIGR00114">
    <property type="entry name" value="lumazine-synth"/>
    <property type="match status" value="1"/>
</dbReference>
<feature type="binding site" evidence="7">
    <location>
        <begin position="87"/>
        <end position="88"/>
    </location>
    <ligand>
        <name>(2S)-2-hydroxy-3-oxobutyl phosphate</name>
        <dbReference type="ChEBI" id="CHEBI:58830"/>
    </ligand>
</feature>
<evidence type="ECO:0000313" key="12">
    <source>
        <dbReference type="Proteomes" id="UP000217005"/>
    </source>
</evidence>
<dbReference type="InterPro" id="IPR034964">
    <property type="entry name" value="LS"/>
</dbReference>
<dbReference type="InterPro" id="IPR002180">
    <property type="entry name" value="LS/RS"/>
</dbReference>
<evidence type="ECO:0000256" key="8">
    <source>
        <dbReference type="SAM" id="MobiDB-lite"/>
    </source>
</evidence>
<dbReference type="Proteomes" id="UP000217005">
    <property type="component" value="Unassembled WGS sequence"/>
</dbReference>
<name>A0A261RUE9_9BORD</name>
<feature type="binding site" evidence="7">
    <location>
        <begin position="82"/>
        <end position="84"/>
    </location>
    <ligand>
        <name>5-amino-6-(D-ribitylamino)uracil</name>
        <dbReference type="ChEBI" id="CHEBI:15934"/>
    </ligand>
</feature>
<dbReference type="Pfam" id="PF00885">
    <property type="entry name" value="DMRL_synthase"/>
    <property type="match status" value="1"/>
</dbReference>
<comment type="caution">
    <text evidence="9">The sequence shown here is derived from an EMBL/GenBank/DDBJ whole genome shotgun (WGS) entry which is preliminary data.</text>
</comment>
<keyword evidence="5 7" id="KW-0808">Transferase</keyword>
<feature type="binding site" evidence="7">
    <location>
        <position position="129"/>
    </location>
    <ligand>
        <name>(2S)-2-hydroxy-3-oxobutyl phosphate</name>
        <dbReference type="ChEBI" id="CHEBI:58830"/>
    </ligand>
</feature>
<keyword evidence="11" id="KW-1185">Reference proteome</keyword>
<reference evidence="10 11" key="1">
    <citation type="submission" date="2017-05" db="EMBL/GenBank/DDBJ databases">
        <title>Complete and WGS of Bordetella genogroups.</title>
        <authorList>
            <person name="Spilker T."/>
            <person name="Lipuma J."/>
        </authorList>
    </citation>
    <scope>NUCLEOTIDE SEQUENCE [LARGE SCALE GENOMIC DNA]</scope>
    <source>
        <strain evidence="10 11">AU9795</strain>
    </source>
</reference>
<evidence type="ECO:0000256" key="2">
    <source>
        <dbReference type="ARBA" id="ARBA00007424"/>
    </source>
</evidence>
<feature type="binding site" evidence="7">
    <location>
        <begin position="58"/>
        <end position="60"/>
    </location>
    <ligand>
        <name>5-amino-6-(D-ribitylamino)uracil</name>
        <dbReference type="ChEBI" id="CHEBI:15934"/>
    </ligand>
</feature>